<proteinExistence type="predicted"/>
<accession>A0A8J9Y715</accession>
<evidence type="ECO:0000313" key="2">
    <source>
        <dbReference type="Proteomes" id="UP000838878"/>
    </source>
</evidence>
<dbReference type="EMBL" id="OV170222">
    <property type="protein sequence ID" value="CAH0721359.1"/>
    <property type="molecule type" value="Genomic_DNA"/>
</dbReference>
<keyword evidence="2" id="KW-1185">Reference proteome</keyword>
<reference evidence="1" key="1">
    <citation type="submission" date="2021-12" db="EMBL/GenBank/DDBJ databases">
        <authorList>
            <person name="Martin H S."/>
        </authorList>
    </citation>
    <scope>NUCLEOTIDE SEQUENCE</scope>
</reference>
<dbReference type="AlphaFoldDB" id="A0A8J9Y715"/>
<evidence type="ECO:0000313" key="1">
    <source>
        <dbReference type="EMBL" id="CAH0721359.1"/>
    </source>
</evidence>
<sequence>MAIYSIFITIAFYGRVLPSLVCSSRSVVRWLDTVAWLKSKSVMAIVNLVWCAGAGDVPGRSLQLCAHGATYER</sequence>
<organism evidence="1 2">
    <name type="scientific">Brenthis ino</name>
    <name type="common">lesser marbled fritillary</name>
    <dbReference type="NCBI Taxonomy" id="405034"/>
    <lineage>
        <taxon>Eukaryota</taxon>
        <taxon>Metazoa</taxon>
        <taxon>Ecdysozoa</taxon>
        <taxon>Arthropoda</taxon>
        <taxon>Hexapoda</taxon>
        <taxon>Insecta</taxon>
        <taxon>Pterygota</taxon>
        <taxon>Neoptera</taxon>
        <taxon>Endopterygota</taxon>
        <taxon>Lepidoptera</taxon>
        <taxon>Glossata</taxon>
        <taxon>Ditrysia</taxon>
        <taxon>Papilionoidea</taxon>
        <taxon>Nymphalidae</taxon>
        <taxon>Heliconiinae</taxon>
        <taxon>Argynnini</taxon>
        <taxon>Brenthis</taxon>
    </lineage>
</organism>
<protein>
    <submittedName>
        <fullName evidence="1">Uncharacterized protein</fullName>
    </submittedName>
</protein>
<gene>
    <name evidence="1" type="ORF">BINO364_LOCUS7469</name>
</gene>
<name>A0A8J9Y715_9NEOP</name>
<dbReference type="Proteomes" id="UP000838878">
    <property type="component" value="Chromosome 2"/>
</dbReference>
<feature type="non-terminal residue" evidence="1">
    <location>
        <position position="73"/>
    </location>
</feature>